<accession>A0ACC2IL36</accession>
<protein>
    <submittedName>
        <fullName evidence="1">Uncharacterized protein</fullName>
    </submittedName>
</protein>
<gene>
    <name evidence="1" type="ORF">ONZ43_g4576</name>
</gene>
<name>A0ACC2IL36_9PEZI</name>
<dbReference type="Proteomes" id="UP001153334">
    <property type="component" value="Unassembled WGS sequence"/>
</dbReference>
<proteinExistence type="predicted"/>
<keyword evidence="2" id="KW-1185">Reference proteome</keyword>
<organism evidence="1 2">
    <name type="scientific">Nemania bipapillata</name>
    <dbReference type="NCBI Taxonomy" id="110536"/>
    <lineage>
        <taxon>Eukaryota</taxon>
        <taxon>Fungi</taxon>
        <taxon>Dikarya</taxon>
        <taxon>Ascomycota</taxon>
        <taxon>Pezizomycotina</taxon>
        <taxon>Sordariomycetes</taxon>
        <taxon>Xylariomycetidae</taxon>
        <taxon>Xylariales</taxon>
        <taxon>Xylariaceae</taxon>
        <taxon>Nemania</taxon>
    </lineage>
</organism>
<comment type="caution">
    <text evidence="1">The sequence shown here is derived from an EMBL/GenBank/DDBJ whole genome shotgun (WGS) entry which is preliminary data.</text>
</comment>
<evidence type="ECO:0000313" key="1">
    <source>
        <dbReference type="EMBL" id="KAJ8115847.1"/>
    </source>
</evidence>
<evidence type="ECO:0000313" key="2">
    <source>
        <dbReference type="Proteomes" id="UP001153334"/>
    </source>
</evidence>
<sequence>MSKSLTRNRILLRNISVLGHQSYEGIPLIRRYASSKAPNPNKKLAPKPLPYQPTPSRAQLNARASKKQQESEKEKEQEQQQERKRPIADLVRERWLAILGFGSALGCLGYFTASLTIYWRTDPAPYYPIGCEPETPTGRPSIQSPYEFDLHLDKSEWRYGITRLRREISAEARGHVLEVAIGTGRNLEAGQGEGRGEGEIL</sequence>
<reference evidence="1" key="1">
    <citation type="submission" date="2022-11" db="EMBL/GenBank/DDBJ databases">
        <title>Genome Sequence of Nemania bipapillata.</title>
        <authorList>
            <person name="Buettner E."/>
        </authorList>
    </citation>
    <scope>NUCLEOTIDE SEQUENCE</scope>
    <source>
        <strain evidence="1">CP14</strain>
    </source>
</reference>
<dbReference type="EMBL" id="JAPESX010001256">
    <property type="protein sequence ID" value="KAJ8115847.1"/>
    <property type="molecule type" value="Genomic_DNA"/>
</dbReference>